<evidence type="ECO:0000256" key="5">
    <source>
        <dbReference type="ARBA" id="ARBA00023136"/>
    </source>
</evidence>
<dbReference type="SUPFAM" id="SSF144083">
    <property type="entry name" value="Magnesium transport protein CorA, transmembrane region"/>
    <property type="match status" value="1"/>
</dbReference>
<name>A0ABQ4KVV9_SIMTE</name>
<keyword evidence="8" id="KW-1185">Reference proteome</keyword>
<comment type="similarity">
    <text evidence="2">Belongs to the CorA metal ion transporter (MIT) (TC 1.A.35) family.</text>
</comment>
<protein>
    <submittedName>
        <fullName evidence="7">Transporter</fullName>
    </submittedName>
</protein>
<comment type="caution">
    <text evidence="7">The sequence shown here is derived from an EMBL/GenBank/DDBJ whole genome shotgun (WGS) entry which is preliminary data.</text>
</comment>
<keyword evidence="3 6" id="KW-0812">Transmembrane</keyword>
<proteinExistence type="inferred from homology"/>
<feature type="transmembrane region" description="Helical" evidence="6">
    <location>
        <begin position="290"/>
        <end position="310"/>
    </location>
</feature>
<evidence type="ECO:0000256" key="2">
    <source>
        <dbReference type="ARBA" id="ARBA00009765"/>
    </source>
</evidence>
<dbReference type="InterPro" id="IPR045861">
    <property type="entry name" value="CorA_cytoplasmic_dom"/>
</dbReference>
<keyword evidence="4 6" id="KW-1133">Transmembrane helix</keyword>
<comment type="subcellular location">
    <subcellularLocation>
        <location evidence="1">Membrane</location>
        <topology evidence="1">Multi-pass membrane protein</topology>
    </subcellularLocation>
</comment>
<evidence type="ECO:0000313" key="7">
    <source>
        <dbReference type="EMBL" id="GIN95819.1"/>
    </source>
</evidence>
<dbReference type="Pfam" id="PF01544">
    <property type="entry name" value="CorA"/>
    <property type="match status" value="1"/>
</dbReference>
<dbReference type="Gene3D" id="3.30.460.20">
    <property type="entry name" value="CorA soluble domain-like"/>
    <property type="match status" value="1"/>
</dbReference>
<dbReference type="SUPFAM" id="SSF143865">
    <property type="entry name" value="CorA soluble domain-like"/>
    <property type="match status" value="1"/>
</dbReference>
<accession>A0ABQ4KVV9</accession>
<sequence>MLLIYKSTSEGKLEKRANITNNSWLHLVKPTSKEIDHMVKELAIPRDFIIDSLDIDERPRIEERDGAVLIVIHVPYDQLNVENSNDDVKYRTIPMGIIHTKDHMITICNEEIPFMKDIFNSRVKDFATHMKTRNTLKILNVTAQAYIRFLATIEHEISLAEKELAKSYRNREMYTLLYLNESLIYMVTSLKQMKFTMQKILHGDYIKLYEDDADILDDVLIELAQAYEITEINQDNLNNVMDAYANVVQNNVNRVLKLLAAFTIILSVPMLIASIYGMNVPLPFQDLPNAFWGVMTFTFVLTALCAFVFYKKQYFAR</sequence>
<dbReference type="PANTHER" id="PTHR47891:SF2">
    <property type="entry name" value="MAGNESIUM AND COBALT TRANSPORTER"/>
    <property type="match status" value="1"/>
</dbReference>
<evidence type="ECO:0000256" key="1">
    <source>
        <dbReference type="ARBA" id="ARBA00004141"/>
    </source>
</evidence>
<dbReference type="RefSeq" id="WP_212950720.1">
    <property type="nucleotide sequence ID" value="NZ_BORI01000018.1"/>
</dbReference>
<evidence type="ECO:0000313" key="8">
    <source>
        <dbReference type="Proteomes" id="UP000680670"/>
    </source>
</evidence>
<evidence type="ECO:0000256" key="4">
    <source>
        <dbReference type="ARBA" id="ARBA00022989"/>
    </source>
</evidence>
<evidence type="ECO:0000256" key="6">
    <source>
        <dbReference type="SAM" id="Phobius"/>
    </source>
</evidence>
<reference evidence="7 8" key="1">
    <citation type="submission" date="2021-03" db="EMBL/GenBank/DDBJ databases">
        <title>Antimicrobial resistance genes in bacteria isolated from Japanese honey, and their potential for conferring macrolide and lincosamide resistance in the American foulbrood pathogen Paenibacillus larvae.</title>
        <authorList>
            <person name="Okamoto M."/>
            <person name="Kumagai M."/>
            <person name="Kanamori H."/>
            <person name="Takamatsu D."/>
        </authorList>
    </citation>
    <scope>NUCLEOTIDE SEQUENCE [LARGE SCALE GENOMIC DNA]</scope>
    <source>
        <strain evidence="7 8">J6TS1</strain>
    </source>
</reference>
<dbReference type="PANTHER" id="PTHR47891">
    <property type="entry name" value="TRANSPORTER-RELATED"/>
    <property type="match status" value="1"/>
</dbReference>
<dbReference type="CDD" id="cd12827">
    <property type="entry name" value="EcCorA_ZntB-like_u2"/>
    <property type="match status" value="1"/>
</dbReference>
<organism evidence="7 8">
    <name type="scientific">Siminovitchia terrae</name>
    <name type="common">Bacillus terrae</name>
    <dbReference type="NCBI Taxonomy" id="1914933"/>
    <lineage>
        <taxon>Bacteria</taxon>
        <taxon>Bacillati</taxon>
        <taxon>Bacillota</taxon>
        <taxon>Bacilli</taxon>
        <taxon>Bacillales</taxon>
        <taxon>Bacillaceae</taxon>
        <taxon>Siminovitchia</taxon>
    </lineage>
</organism>
<dbReference type="InterPro" id="IPR045863">
    <property type="entry name" value="CorA_TM1_TM2"/>
</dbReference>
<feature type="transmembrane region" description="Helical" evidence="6">
    <location>
        <begin position="258"/>
        <end position="278"/>
    </location>
</feature>
<dbReference type="Gene3D" id="1.20.58.340">
    <property type="entry name" value="Magnesium transport protein CorA, transmembrane region"/>
    <property type="match status" value="2"/>
</dbReference>
<dbReference type="InterPro" id="IPR047199">
    <property type="entry name" value="CorA-like"/>
</dbReference>
<dbReference type="EMBL" id="BORJ01000003">
    <property type="protein sequence ID" value="GIN95819.1"/>
    <property type="molecule type" value="Genomic_DNA"/>
</dbReference>
<dbReference type="InterPro" id="IPR002523">
    <property type="entry name" value="MgTranspt_CorA/ZnTranspt_ZntB"/>
</dbReference>
<evidence type="ECO:0000256" key="3">
    <source>
        <dbReference type="ARBA" id="ARBA00022692"/>
    </source>
</evidence>
<keyword evidence="5 6" id="KW-0472">Membrane</keyword>
<dbReference type="Proteomes" id="UP000680670">
    <property type="component" value="Unassembled WGS sequence"/>
</dbReference>
<gene>
    <name evidence="7" type="ORF">J6TS1_16890</name>
</gene>